<evidence type="ECO:0000313" key="1">
    <source>
        <dbReference type="EMBL" id="HAF6262364.1"/>
    </source>
</evidence>
<reference evidence="1" key="1">
    <citation type="journal article" date="2018" name="Genome Biol.">
        <title>SKESA: strategic k-mer extension for scrupulous assemblies.</title>
        <authorList>
            <person name="Souvorov A."/>
            <person name="Agarwala R."/>
            <person name="Lipman D.J."/>
        </authorList>
    </citation>
    <scope>NUCLEOTIDE SEQUENCE</scope>
    <source>
        <strain evidence="1">MA.CK_93/00001031</strain>
    </source>
</reference>
<name>A0A750HRJ6_SALER</name>
<dbReference type="AlphaFoldDB" id="A0A750HRJ6"/>
<reference evidence="1" key="2">
    <citation type="submission" date="2020-02" db="EMBL/GenBank/DDBJ databases">
        <authorList>
            <consortium name="NCBI Pathogen Detection Project"/>
        </authorList>
    </citation>
    <scope>NUCLEOTIDE SEQUENCE</scope>
    <source>
        <strain evidence="1">MA.CK_93/00001031</strain>
    </source>
</reference>
<gene>
    <name evidence="1" type="ORF">G9F11_005076</name>
</gene>
<sequence>MAKKSGPSRTTQGIRGGMTLSEAHHLYGKGGDDCPEKTQVDDYLSMRREAKYVGDGMIKTPLTRNQRRLAKKLGIELKEVE</sequence>
<protein>
    <submittedName>
        <fullName evidence="1">Uncharacterized protein</fullName>
    </submittedName>
</protein>
<comment type="caution">
    <text evidence="1">The sequence shown here is derived from an EMBL/GenBank/DDBJ whole genome shotgun (WGS) entry which is preliminary data.</text>
</comment>
<dbReference type="EMBL" id="DAAVPY010000026">
    <property type="protein sequence ID" value="HAF6262364.1"/>
    <property type="molecule type" value="Genomic_DNA"/>
</dbReference>
<organism evidence="1">
    <name type="scientific">Salmonella enterica</name>
    <name type="common">Salmonella choleraesuis</name>
    <dbReference type="NCBI Taxonomy" id="28901"/>
    <lineage>
        <taxon>Bacteria</taxon>
        <taxon>Pseudomonadati</taxon>
        <taxon>Pseudomonadota</taxon>
        <taxon>Gammaproteobacteria</taxon>
        <taxon>Enterobacterales</taxon>
        <taxon>Enterobacteriaceae</taxon>
        <taxon>Salmonella</taxon>
    </lineage>
</organism>
<proteinExistence type="predicted"/>
<accession>A0A750HRJ6</accession>